<dbReference type="InterPro" id="IPR007173">
    <property type="entry name" value="ALO_C"/>
</dbReference>
<dbReference type="InterPro" id="IPR036318">
    <property type="entry name" value="FAD-bd_PCMH-like_sf"/>
</dbReference>
<reference evidence="3 4" key="1">
    <citation type="submission" date="2020-02" db="EMBL/GenBank/DDBJ databases">
        <title>Sequencing the genomes of 1000 actinobacteria strains.</title>
        <authorList>
            <person name="Klenk H.-P."/>
        </authorList>
    </citation>
    <scope>NUCLEOTIDE SEQUENCE [LARGE SCALE GENOMIC DNA]</scope>
    <source>
        <strain evidence="3 4">DSM 27960</strain>
    </source>
</reference>
<dbReference type="GO" id="GO:0003885">
    <property type="term" value="F:D-arabinono-1,4-lactone oxidase activity"/>
    <property type="evidence" value="ECO:0007669"/>
    <property type="project" value="InterPro"/>
</dbReference>
<evidence type="ECO:0000313" key="3">
    <source>
        <dbReference type="EMBL" id="NIH53509.1"/>
    </source>
</evidence>
<keyword evidence="1" id="KW-0560">Oxidoreductase</keyword>
<comment type="caution">
    <text evidence="3">The sequence shown here is derived from an EMBL/GenBank/DDBJ whole genome shotgun (WGS) entry which is preliminary data.</text>
</comment>
<gene>
    <name evidence="3" type="ORF">FHX76_001377</name>
</gene>
<dbReference type="Gene3D" id="3.30.43.10">
    <property type="entry name" value="Uridine Diphospho-n-acetylenolpyruvylglucosamine Reductase, domain 2"/>
    <property type="match status" value="1"/>
</dbReference>
<dbReference type="Pfam" id="PF04030">
    <property type="entry name" value="ALO"/>
    <property type="match status" value="1"/>
</dbReference>
<dbReference type="InterPro" id="IPR010031">
    <property type="entry name" value="FAD_lactone_oxidase-like"/>
</dbReference>
<evidence type="ECO:0000313" key="4">
    <source>
        <dbReference type="Proteomes" id="UP000541033"/>
    </source>
</evidence>
<dbReference type="NCBIfam" id="TIGR01679">
    <property type="entry name" value="bact_FAD_ox"/>
    <property type="match status" value="1"/>
</dbReference>
<dbReference type="PANTHER" id="PTHR43762">
    <property type="entry name" value="L-GULONOLACTONE OXIDASE"/>
    <property type="match status" value="1"/>
</dbReference>
<dbReference type="RefSeq" id="WP_167149171.1">
    <property type="nucleotide sequence ID" value="NZ_JAAMOX010000001.1"/>
</dbReference>
<keyword evidence="4" id="KW-1185">Reference proteome</keyword>
<evidence type="ECO:0000256" key="1">
    <source>
        <dbReference type="ARBA" id="ARBA00023002"/>
    </source>
</evidence>
<feature type="domain" description="FAD-binding PCMH-type" evidence="2">
    <location>
        <begin position="37"/>
        <end position="208"/>
    </location>
</feature>
<dbReference type="Gene3D" id="3.30.465.10">
    <property type="match status" value="1"/>
</dbReference>
<dbReference type="PANTHER" id="PTHR43762:SF1">
    <property type="entry name" value="D-ARABINONO-1,4-LACTONE OXIDASE"/>
    <property type="match status" value="1"/>
</dbReference>
<dbReference type="Proteomes" id="UP000541033">
    <property type="component" value="Unassembled WGS sequence"/>
</dbReference>
<accession>A0A7X5R0S6</accession>
<dbReference type="AlphaFoldDB" id="A0A7X5R0S6"/>
<dbReference type="PIRSF" id="PIRSF000136">
    <property type="entry name" value="LGO_GLO"/>
    <property type="match status" value="1"/>
</dbReference>
<dbReference type="InterPro" id="IPR016169">
    <property type="entry name" value="FAD-bd_PCMH_sub2"/>
</dbReference>
<dbReference type="GO" id="GO:0071949">
    <property type="term" value="F:FAD binding"/>
    <property type="evidence" value="ECO:0007669"/>
    <property type="project" value="InterPro"/>
</dbReference>
<dbReference type="InterPro" id="IPR016167">
    <property type="entry name" value="FAD-bd_PCMH_sub1"/>
</dbReference>
<proteinExistence type="predicted"/>
<sequence>MITLRGSKAAVREPHEQAVSSSVPVPNSALWRNWGRVESSTPSFIAAPASAGDVQAIVRDARDRSLTVKPIGASHSFTAIGATSGIRLTLDGLSGLVAYDRARGRVTIGAGTHLYELGDILLPLGLALENMGDIDRQTISGAISTGTHGTGASFGGIATQVVGVTLVDGQGNLVRVNEQENPDLLPAVALGLGALGVLVDVTLQCVPAFVLSAVERPLPVAEVLESFVERSLEHDHFEFYWFPHTQTALTKTNTRLPNDSPRAPLSKVSHWVDDELMANGLYRAVCGIGKALPSTTPPVSRFIQRLTGNRSFSDYSHRVFVTDRSVRFREMEYALPLDQVVPAVREIMTLIERKGWRVSFPIEVRSAAADGVWMSTANERLSGYIAVHRYWRENHVEYFEAVERILRSYGGRPHWGKMHQLSANDVAELYPHLPRFLAARDRLDPARVFANPYLDRVLGR</sequence>
<protein>
    <submittedName>
        <fullName evidence="3">FAD-linked oxidoreductase</fullName>
    </submittedName>
</protein>
<dbReference type="Gene3D" id="1.10.45.10">
    <property type="entry name" value="Vanillyl-alcohol Oxidase, Chain A, domain 4"/>
    <property type="match status" value="1"/>
</dbReference>
<dbReference type="GO" id="GO:0016020">
    <property type="term" value="C:membrane"/>
    <property type="evidence" value="ECO:0007669"/>
    <property type="project" value="InterPro"/>
</dbReference>
<dbReference type="EMBL" id="JAAMOX010000001">
    <property type="protein sequence ID" value="NIH53509.1"/>
    <property type="molecule type" value="Genomic_DNA"/>
</dbReference>
<dbReference type="Pfam" id="PF01565">
    <property type="entry name" value="FAD_binding_4"/>
    <property type="match status" value="1"/>
</dbReference>
<dbReference type="Gene3D" id="3.30.70.2520">
    <property type="match status" value="1"/>
</dbReference>
<evidence type="ECO:0000259" key="2">
    <source>
        <dbReference type="PROSITE" id="PS51387"/>
    </source>
</evidence>
<dbReference type="PROSITE" id="PS51387">
    <property type="entry name" value="FAD_PCMH"/>
    <property type="match status" value="1"/>
</dbReference>
<organism evidence="3 4">
    <name type="scientific">Lysinibacter cavernae</name>
    <dbReference type="NCBI Taxonomy" id="1640652"/>
    <lineage>
        <taxon>Bacteria</taxon>
        <taxon>Bacillati</taxon>
        <taxon>Actinomycetota</taxon>
        <taxon>Actinomycetes</taxon>
        <taxon>Micrococcales</taxon>
        <taxon>Microbacteriaceae</taxon>
        <taxon>Lysinibacter</taxon>
    </lineage>
</organism>
<dbReference type="InterPro" id="IPR016166">
    <property type="entry name" value="FAD-bd_PCMH"/>
</dbReference>
<dbReference type="SUPFAM" id="SSF56176">
    <property type="entry name" value="FAD-binding/transporter-associated domain-like"/>
    <property type="match status" value="1"/>
</dbReference>
<dbReference type="InterPro" id="IPR016171">
    <property type="entry name" value="Vanillyl_alc_oxidase_C-sub2"/>
</dbReference>
<name>A0A7X5R0S6_9MICO</name>
<dbReference type="InterPro" id="IPR006094">
    <property type="entry name" value="Oxid_FAD_bind_N"/>
</dbReference>